<organism evidence="1">
    <name type="scientific">Morchella importuna</name>
    <dbReference type="NCBI Taxonomy" id="1174673"/>
    <lineage>
        <taxon>Eukaryota</taxon>
        <taxon>Fungi</taxon>
        <taxon>Dikarya</taxon>
        <taxon>Ascomycota</taxon>
        <taxon>Pezizomycotina</taxon>
        <taxon>Pezizomycetes</taxon>
        <taxon>Pezizales</taxon>
        <taxon>Morchellaceae</taxon>
        <taxon>Morchella</taxon>
    </lineage>
</organism>
<name>A0A650AF82_9PEZI</name>
<dbReference type="GeneID" id="42906127"/>
<gene>
    <name evidence="1" type="primary">orf175</name>
</gene>
<reference evidence="1" key="1">
    <citation type="submission" date="2019-02" db="EMBL/GenBank/DDBJ databases">
        <title>The largest mitochondrial genome of Morchella importuna (272.2 kb) among fungi reservoir of numerous mitochondrial ORFs, repeatitive sequences and nuclear genome horizontal transfer.</title>
        <authorList>
            <person name="Liu W."/>
            <person name="Bian Y."/>
        </authorList>
    </citation>
    <scope>NUCLEOTIDE SEQUENCE</scope>
</reference>
<accession>A0A650AF82</accession>
<dbReference type="RefSeq" id="YP_009722278.1">
    <property type="nucleotide sequence ID" value="NC_045397.1"/>
</dbReference>
<protein>
    <submittedName>
        <fullName evidence="1">Uncharacterized protein</fullName>
    </submittedName>
</protein>
<evidence type="ECO:0000313" key="1">
    <source>
        <dbReference type="EMBL" id="QGN66680.1"/>
    </source>
</evidence>
<dbReference type="EMBL" id="MK527108">
    <property type="protein sequence ID" value="QGN66680.1"/>
    <property type="molecule type" value="Genomic_DNA"/>
</dbReference>
<proteinExistence type="predicted"/>
<keyword evidence="1" id="KW-0496">Mitochondrion</keyword>
<geneLocation type="mitochondrion" evidence="1"/>
<dbReference type="AlphaFoldDB" id="A0A650AF82"/>
<sequence>MGSLNFSLPPPPFGLPPPLPPHPHSTLLCGWDLRASACAARADAVRSAEPWLRFFPTIRSMETTGPPAPPFRLIPIPGWSSESWDSSVPTHLLCGQNTPWLSVNSLVFSLRHWSLTLFTTLPTRLRYFSINGILEKSNYTSYRINFCYIRYIILEGPAGEAAQLVLILKACLPRS</sequence>